<sequence>MTKTAARQPMSVGRLEAFSDGVFAIAITLLILEIRLPGEPESDQALLQELVRLWPSYLSYAVSVLLIGMVWMNHHRMFHHIRQVDGFLLLLNILLLASVTFLPFPTHVLAEAVHVQRGEHTAAVFYGMVLVIGGVFYNALWCYASIGHRLLGDTITPAEAAALRIRWGMGPVVYLVAAAIGLWSAVASLVFYVLLLLFYFLDLRPRRADVQ</sequence>
<keyword evidence="7" id="KW-0630">Potassium</keyword>
<keyword evidence="11" id="KW-0407">Ion channel</keyword>
<evidence type="ECO:0000256" key="1">
    <source>
        <dbReference type="ARBA" id="ARBA00004141"/>
    </source>
</evidence>
<comment type="caution">
    <text evidence="14">The sequence shown here is derived from an EMBL/GenBank/DDBJ whole genome shotgun (WGS) entry which is preliminary data.</text>
</comment>
<keyword evidence="5 13" id="KW-0812">Transmembrane</keyword>
<feature type="transmembrane region" description="Helical" evidence="13">
    <location>
        <begin position="54"/>
        <end position="72"/>
    </location>
</feature>
<dbReference type="EMBL" id="VUOB01000086">
    <property type="protein sequence ID" value="KAA2250977.1"/>
    <property type="molecule type" value="Genomic_DNA"/>
</dbReference>
<comment type="subcellular location">
    <subcellularLocation>
        <location evidence="1">Membrane</location>
        <topology evidence="1">Multi-pass membrane protein</topology>
    </subcellularLocation>
</comment>
<evidence type="ECO:0000256" key="6">
    <source>
        <dbReference type="ARBA" id="ARBA00022826"/>
    </source>
</evidence>
<evidence type="ECO:0000313" key="14">
    <source>
        <dbReference type="EMBL" id="KAA2250977.1"/>
    </source>
</evidence>
<reference evidence="14 15" key="2">
    <citation type="submission" date="2019-09" db="EMBL/GenBank/DDBJ databases">
        <authorList>
            <person name="Jin C."/>
        </authorList>
    </citation>
    <scope>NUCLEOTIDE SEQUENCE [LARGE SCALE GENOMIC DNA]</scope>
    <source>
        <strain evidence="14 15">AN110305</strain>
    </source>
</reference>
<evidence type="ECO:0000256" key="2">
    <source>
        <dbReference type="ARBA" id="ARBA00006920"/>
    </source>
</evidence>
<feature type="transmembrane region" description="Helical" evidence="13">
    <location>
        <begin position="172"/>
        <end position="201"/>
    </location>
</feature>
<keyword evidence="6" id="KW-0631">Potassium channel</keyword>
<protein>
    <submittedName>
        <fullName evidence="14">DUF1211 domain-containing protein</fullName>
    </submittedName>
</protein>
<dbReference type="PANTHER" id="PTHR31462">
    <property type="entry name" value="ENDOSOMAL/LYSOSOMAL POTASSIUM CHANNEL TMEM175"/>
    <property type="match status" value="1"/>
</dbReference>
<dbReference type="OrthoDB" id="7626281at2"/>
<keyword evidence="15" id="KW-1185">Reference proteome</keyword>
<evidence type="ECO:0000256" key="13">
    <source>
        <dbReference type="SAM" id="Phobius"/>
    </source>
</evidence>
<name>A0A5B2WLR9_9PSEU</name>
<gene>
    <name evidence="14" type="ORF">F0L68_38450</name>
</gene>
<evidence type="ECO:0000256" key="10">
    <source>
        <dbReference type="ARBA" id="ARBA00023136"/>
    </source>
</evidence>
<keyword evidence="3" id="KW-0813">Transport</keyword>
<evidence type="ECO:0000256" key="8">
    <source>
        <dbReference type="ARBA" id="ARBA00022989"/>
    </source>
</evidence>
<dbReference type="GO" id="GO:0005267">
    <property type="term" value="F:potassium channel activity"/>
    <property type="evidence" value="ECO:0007669"/>
    <property type="project" value="UniProtKB-KW"/>
</dbReference>
<comment type="similarity">
    <text evidence="2">Belongs to the TMEM175 family.</text>
</comment>
<keyword evidence="8 13" id="KW-1133">Transmembrane helix</keyword>
<dbReference type="GO" id="GO:0015252">
    <property type="term" value="F:proton channel activity"/>
    <property type="evidence" value="ECO:0007669"/>
    <property type="project" value="InterPro"/>
</dbReference>
<dbReference type="Proteomes" id="UP000323454">
    <property type="component" value="Unassembled WGS sequence"/>
</dbReference>
<feature type="transmembrane region" description="Helical" evidence="13">
    <location>
        <begin position="124"/>
        <end position="144"/>
    </location>
</feature>
<evidence type="ECO:0000256" key="3">
    <source>
        <dbReference type="ARBA" id="ARBA00022448"/>
    </source>
</evidence>
<dbReference type="PANTHER" id="PTHR31462:SF5">
    <property type="entry name" value="ENDOSOMAL_LYSOSOMAL PROTON CHANNEL TMEM175"/>
    <property type="match status" value="1"/>
</dbReference>
<reference evidence="14 15" key="1">
    <citation type="submission" date="2019-09" db="EMBL/GenBank/DDBJ databases">
        <title>Goodfellowia gen. nov., a new genus of the Pseudonocardineae related to Actinoalloteichus, containing Goodfellowia coeruleoviolacea gen. nov., comb. nov. gen. nov., comb. nov.</title>
        <authorList>
            <person name="Labeda D."/>
        </authorList>
    </citation>
    <scope>NUCLEOTIDE SEQUENCE [LARGE SCALE GENOMIC DNA]</scope>
    <source>
        <strain evidence="14 15">AN110305</strain>
    </source>
</reference>
<keyword evidence="9" id="KW-0406">Ion transport</keyword>
<evidence type="ECO:0000256" key="5">
    <source>
        <dbReference type="ARBA" id="ARBA00022692"/>
    </source>
</evidence>
<organism evidence="14 15">
    <name type="scientific">Solihabitans fulvus</name>
    <dbReference type="NCBI Taxonomy" id="1892852"/>
    <lineage>
        <taxon>Bacteria</taxon>
        <taxon>Bacillati</taxon>
        <taxon>Actinomycetota</taxon>
        <taxon>Actinomycetes</taxon>
        <taxon>Pseudonocardiales</taxon>
        <taxon>Pseudonocardiaceae</taxon>
        <taxon>Solihabitans</taxon>
    </lineage>
</organism>
<proteinExistence type="inferred from homology"/>
<evidence type="ECO:0000313" key="15">
    <source>
        <dbReference type="Proteomes" id="UP000323454"/>
    </source>
</evidence>
<accession>A0A5B2WLR9</accession>
<dbReference type="Pfam" id="PF06736">
    <property type="entry name" value="TMEM175"/>
    <property type="match status" value="1"/>
</dbReference>
<dbReference type="GO" id="GO:0016020">
    <property type="term" value="C:membrane"/>
    <property type="evidence" value="ECO:0007669"/>
    <property type="project" value="UniProtKB-SubCell"/>
</dbReference>
<feature type="transmembrane region" description="Helical" evidence="13">
    <location>
        <begin position="84"/>
        <end position="104"/>
    </location>
</feature>
<evidence type="ECO:0000256" key="12">
    <source>
        <dbReference type="ARBA" id="ARBA00034430"/>
    </source>
</evidence>
<dbReference type="InterPro" id="IPR010617">
    <property type="entry name" value="TMEM175-like"/>
</dbReference>
<evidence type="ECO:0000256" key="9">
    <source>
        <dbReference type="ARBA" id="ARBA00023065"/>
    </source>
</evidence>
<comment type="catalytic activity">
    <reaction evidence="12">
        <text>K(+)(in) = K(+)(out)</text>
        <dbReference type="Rhea" id="RHEA:29463"/>
        <dbReference type="ChEBI" id="CHEBI:29103"/>
    </reaction>
</comment>
<keyword evidence="4" id="KW-0633">Potassium transport</keyword>
<evidence type="ECO:0000256" key="11">
    <source>
        <dbReference type="ARBA" id="ARBA00023303"/>
    </source>
</evidence>
<dbReference type="AlphaFoldDB" id="A0A5B2WLR9"/>
<dbReference type="RefSeq" id="WP_149854852.1">
    <property type="nucleotide sequence ID" value="NZ_VUOB01000086.1"/>
</dbReference>
<evidence type="ECO:0000256" key="4">
    <source>
        <dbReference type="ARBA" id="ARBA00022538"/>
    </source>
</evidence>
<evidence type="ECO:0000256" key="7">
    <source>
        <dbReference type="ARBA" id="ARBA00022958"/>
    </source>
</evidence>
<keyword evidence="10 13" id="KW-0472">Membrane</keyword>